<proteinExistence type="predicted"/>
<dbReference type="AlphaFoldDB" id="A0A135TIP9"/>
<keyword evidence="1" id="KW-0175">Coiled coil</keyword>
<evidence type="ECO:0000256" key="2">
    <source>
        <dbReference type="SAM" id="MobiDB-lite"/>
    </source>
</evidence>
<dbReference type="STRING" id="1209931.A0A135TIP9"/>
<protein>
    <submittedName>
        <fullName evidence="3">Uncharacterized protein</fullName>
    </submittedName>
</protein>
<keyword evidence="4" id="KW-1185">Reference proteome</keyword>
<gene>
    <name evidence="3" type="ORF">CSAL01_07279</name>
</gene>
<dbReference type="EMBL" id="JFFI01001962">
    <property type="protein sequence ID" value="KXH47949.1"/>
    <property type="molecule type" value="Genomic_DNA"/>
</dbReference>
<reference evidence="3 4" key="1">
    <citation type="submission" date="2014-02" db="EMBL/GenBank/DDBJ databases">
        <title>The genome sequence of Colletotrichum salicis CBS 607.94.</title>
        <authorList>
            <person name="Baroncelli R."/>
            <person name="Thon M.R."/>
        </authorList>
    </citation>
    <scope>NUCLEOTIDE SEQUENCE [LARGE SCALE GENOMIC DNA]</scope>
    <source>
        <strain evidence="3 4">CBS 607.94</strain>
    </source>
</reference>
<evidence type="ECO:0000313" key="3">
    <source>
        <dbReference type="EMBL" id="KXH47949.1"/>
    </source>
</evidence>
<name>A0A135TIP9_9PEZI</name>
<feature type="region of interest" description="Disordered" evidence="2">
    <location>
        <begin position="1"/>
        <end position="26"/>
    </location>
</feature>
<feature type="coiled-coil region" evidence="1">
    <location>
        <begin position="37"/>
        <end position="96"/>
    </location>
</feature>
<evidence type="ECO:0000313" key="4">
    <source>
        <dbReference type="Proteomes" id="UP000070121"/>
    </source>
</evidence>
<feature type="compositionally biased region" description="Polar residues" evidence="2">
    <location>
        <begin position="1"/>
        <end position="17"/>
    </location>
</feature>
<accession>A0A135TIP9</accession>
<organism evidence="3 4">
    <name type="scientific">Colletotrichum salicis</name>
    <dbReference type="NCBI Taxonomy" id="1209931"/>
    <lineage>
        <taxon>Eukaryota</taxon>
        <taxon>Fungi</taxon>
        <taxon>Dikarya</taxon>
        <taxon>Ascomycota</taxon>
        <taxon>Pezizomycotina</taxon>
        <taxon>Sordariomycetes</taxon>
        <taxon>Hypocreomycetidae</taxon>
        <taxon>Glomerellales</taxon>
        <taxon>Glomerellaceae</taxon>
        <taxon>Colletotrichum</taxon>
        <taxon>Colletotrichum acutatum species complex</taxon>
    </lineage>
</organism>
<comment type="caution">
    <text evidence="3">The sequence shown here is derived from an EMBL/GenBank/DDBJ whole genome shotgun (WGS) entry which is preliminary data.</text>
</comment>
<dbReference type="Proteomes" id="UP000070121">
    <property type="component" value="Unassembled WGS sequence"/>
</dbReference>
<sequence length="268" mass="30954">MVATPESSPAYSMSSTPWPNPEPGQALWKSQSWAGWTRDLEDELKTIQAEYDDYIDHVEDRLRSEKKKKKALIREVQRLNEELNAAKKVNDIEKMQRQNALALIDAARQELVTSASEYDSKTSFMRMLTKLGLSRKTDSPQMPQDLYPKRTQLPSPETLMLLISQHGAFDFPSTALIAERDPTRPDPTRNLLIDRVCLEDIREIYRIDPRNKDAVARINLGRRRAPGTPPPWTFSLRNYNLQPDQMINLHMPVEYYAEHMARTLAHSH</sequence>
<evidence type="ECO:0000256" key="1">
    <source>
        <dbReference type="SAM" id="Coils"/>
    </source>
</evidence>
<dbReference type="OrthoDB" id="2993351at2759"/>